<reference evidence="2" key="1">
    <citation type="journal article" date="2023" name="Insect Mol. Biol.">
        <title>Genome sequencing provides insights into the evolution of gene families encoding plant cell wall-degrading enzymes in longhorned beetles.</title>
        <authorList>
            <person name="Shin N.R."/>
            <person name="Okamura Y."/>
            <person name="Kirsch R."/>
            <person name="Pauchet Y."/>
        </authorList>
    </citation>
    <scope>NUCLEOTIDE SEQUENCE</scope>
    <source>
        <strain evidence="2">MMC_N1</strain>
    </source>
</reference>
<dbReference type="Proteomes" id="UP001162164">
    <property type="component" value="Unassembled WGS sequence"/>
</dbReference>
<dbReference type="Gene3D" id="3.90.1200.10">
    <property type="match status" value="1"/>
</dbReference>
<dbReference type="SUPFAM" id="SSF56112">
    <property type="entry name" value="Protein kinase-like (PK-like)"/>
    <property type="match status" value="1"/>
</dbReference>
<evidence type="ECO:0000259" key="1">
    <source>
        <dbReference type="SMART" id="SM00587"/>
    </source>
</evidence>
<dbReference type="EMBL" id="JAPWTJ010002484">
    <property type="protein sequence ID" value="KAJ8965961.1"/>
    <property type="molecule type" value="Genomic_DNA"/>
</dbReference>
<comment type="caution">
    <text evidence="2">The sequence shown here is derived from an EMBL/GenBank/DDBJ whole genome shotgun (WGS) entry which is preliminary data.</text>
</comment>
<gene>
    <name evidence="2" type="ORF">NQ317_009603</name>
</gene>
<dbReference type="SMART" id="SM00587">
    <property type="entry name" value="CHK"/>
    <property type="match status" value="1"/>
</dbReference>
<organism evidence="2 3">
    <name type="scientific">Molorchus minor</name>
    <dbReference type="NCBI Taxonomy" id="1323400"/>
    <lineage>
        <taxon>Eukaryota</taxon>
        <taxon>Metazoa</taxon>
        <taxon>Ecdysozoa</taxon>
        <taxon>Arthropoda</taxon>
        <taxon>Hexapoda</taxon>
        <taxon>Insecta</taxon>
        <taxon>Pterygota</taxon>
        <taxon>Neoptera</taxon>
        <taxon>Endopterygota</taxon>
        <taxon>Coleoptera</taxon>
        <taxon>Polyphaga</taxon>
        <taxon>Cucujiformia</taxon>
        <taxon>Chrysomeloidea</taxon>
        <taxon>Cerambycidae</taxon>
        <taxon>Lamiinae</taxon>
        <taxon>Monochamini</taxon>
        <taxon>Molorchus</taxon>
    </lineage>
</organism>
<dbReference type="InterPro" id="IPR011009">
    <property type="entry name" value="Kinase-like_dom_sf"/>
</dbReference>
<name>A0ABQ9IUC0_9CUCU</name>
<proteinExistence type="predicted"/>
<dbReference type="InterPro" id="IPR015897">
    <property type="entry name" value="CHK_kinase-like"/>
</dbReference>
<evidence type="ECO:0000313" key="3">
    <source>
        <dbReference type="Proteomes" id="UP001162164"/>
    </source>
</evidence>
<feature type="domain" description="CHK kinase-like" evidence="1">
    <location>
        <begin position="418"/>
        <end position="617"/>
    </location>
</feature>
<dbReference type="Pfam" id="PF02958">
    <property type="entry name" value="EcKL"/>
    <property type="match status" value="1"/>
</dbReference>
<accession>A0ABQ9IUC0</accession>
<evidence type="ECO:0000313" key="2">
    <source>
        <dbReference type="EMBL" id="KAJ8965961.1"/>
    </source>
</evidence>
<protein>
    <recommendedName>
        <fullName evidence="1">CHK kinase-like domain-containing protein</fullName>
    </recommendedName>
</protein>
<sequence length="708" mass="83314">MDVVEHLTLCENILNRSLNDDRHEVKHFEDKDGTFVLQVTTGVEDYTFSFHLTPKEGESTDESIPLCCNSNKDTLVEIKDVVIKGYVTIDFQEVDIVHLKAMLEELAGRYSREIEENRFEDAFRRTYFLSNNYDSLLEDLFGLVDELNNENIDKNLLKEGIKTIIFTGEKALALNENILYINGNIFQKRLFFKERDDGSFECKILNIGPGTPLPLAFDVLLSFHELLDYFYKALEHNLTSLNIDINGVLPLAKFEIHIKTFKPYVKLELAHYYYQQFKKGKNEYKKLLLSSILELNECISYPNLTREDCYTIVRGKLNSDCYEFLGYKMTPLEEIAGLMADYFKIKIDVLYEETEEVINMFAKYMPTANETMRQTSISIFKKEEFVYSVLLAEFSRVGLNGITDFLPRCYFLRPNEVIILEDLTELNYKSLNSNEPLSYKYLHLIVKQIAKLHACSLLYEEKMTKELGEKFRLDEKYSEYTEEKFFQNSEEKLKKLHSVGIATIVDNIIVEFPEIPKDLSVIDFKQNVRQIFDAMFEKYRNVLCHGDLWAANILFRFDSDQEPTDCRIVDYQLTRYCPPAHDLLCLLYVNTNQETRNTHMPQLIDDYYRELKDIFETHDFDLNRIYPYELFIDSCDYMMPQSICQAALYYQTSLCPDIVASLVSDREKFNRYCLVDRTEVMDEMLERDSVRIRFREIVEELYNVCVNR</sequence>
<dbReference type="PANTHER" id="PTHR11012">
    <property type="entry name" value="PROTEIN KINASE-LIKE DOMAIN-CONTAINING"/>
    <property type="match status" value="1"/>
</dbReference>
<keyword evidence="3" id="KW-1185">Reference proteome</keyword>
<dbReference type="InterPro" id="IPR004119">
    <property type="entry name" value="EcKL"/>
</dbReference>
<dbReference type="PANTHER" id="PTHR11012:SF48">
    <property type="entry name" value="CHK KINASE-LIKE DOMAIN-CONTAINING PROTEIN-RELATED"/>
    <property type="match status" value="1"/>
</dbReference>